<keyword evidence="1" id="KW-0175">Coiled coil</keyword>
<gene>
    <name evidence="3" type="ORF">BC938DRAFT_472786</name>
</gene>
<proteinExistence type="predicted"/>
<evidence type="ECO:0000313" key="4">
    <source>
        <dbReference type="Proteomes" id="UP000274822"/>
    </source>
</evidence>
<dbReference type="AlphaFoldDB" id="A0A433QTP9"/>
<organism evidence="3 4">
    <name type="scientific">Jimgerdemannia flammicorona</name>
    <dbReference type="NCBI Taxonomy" id="994334"/>
    <lineage>
        <taxon>Eukaryota</taxon>
        <taxon>Fungi</taxon>
        <taxon>Fungi incertae sedis</taxon>
        <taxon>Mucoromycota</taxon>
        <taxon>Mucoromycotina</taxon>
        <taxon>Endogonomycetes</taxon>
        <taxon>Endogonales</taxon>
        <taxon>Endogonaceae</taxon>
        <taxon>Jimgerdemannia</taxon>
    </lineage>
</organism>
<comment type="caution">
    <text evidence="3">The sequence shown here is derived from an EMBL/GenBank/DDBJ whole genome shotgun (WGS) entry which is preliminary data.</text>
</comment>
<dbReference type="EMBL" id="RBNJ01001434">
    <property type="protein sequence ID" value="RUS33172.1"/>
    <property type="molecule type" value="Genomic_DNA"/>
</dbReference>
<accession>A0A433QTP9</accession>
<feature type="coiled-coil region" evidence="1">
    <location>
        <begin position="143"/>
        <end position="244"/>
    </location>
</feature>
<dbReference type="Proteomes" id="UP000274822">
    <property type="component" value="Unassembled WGS sequence"/>
</dbReference>
<evidence type="ECO:0000256" key="2">
    <source>
        <dbReference type="SAM" id="MobiDB-lite"/>
    </source>
</evidence>
<feature type="region of interest" description="Disordered" evidence="2">
    <location>
        <begin position="15"/>
        <end position="34"/>
    </location>
</feature>
<protein>
    <submittedName>
        <fullName evidence="3">Uncharacterized protein</fullName>
    </submittedName>
</protein>
<evidence type="ECO:0000313" key="3">
    <source>
        <dbReference type="EMBL" id="RUS33172.1"/>
    </source>
</evidence>
<feature type="region of interest" description="Disordered" evidence="2">
    <location>
        <begin position="48"/>
        <end position="77"/>
    </location>
</feature>
<sequence>MVKLRGRREVLSNQEGYLISRPEQGSSRDDGTNEYTIKKQLTTKKDDNLGSKAKKVQTTTTDGHHNFKQKRKQPKQTFREQLMHQKETIYNEVLADMMNLRKVFASDNRIYNWIRCWGGYSDDTVRASQMLMKDARQKLLAYVAKFNEGWEAEERERKRLEENYAQLDKETKDYRKKFDDFRMELEVGTAEIKKLESENRSLQKQRNEVIDKLNEQIYDNGQLEKTVQKEIDTLKTNNQVLTDQAHWMSQKLLGYETKELRDSRFRARDSGGKPKGIFDMEGVNPESFGSTWSIIYQTMHNIVSHMSKLGGFNSQIIQELLHQATKDYTTDITIKPVDEIRFVEHSITRELISIWGATSIQNFAVLDLEQTLPDIIFEELDQINAFLSSEITGKDKDSEMFVASIRMKAGFANFLLSKLSKPDDLSNEFDGQSYNPFSSVEQGLRERLTLYCEAKMTRMYHLMLSFGSGAETQKQIIIDFAPMFRMLTYASVYGRLQMDVLGEGKMTVFLPGTFPHNGVSGKSDSTQDPAISATKPKSSLVPLDEALYTSVGFLPSSVPMSKERPSKWALFTVFPGVAYIDVDKSQSRGLTVVEKCRVYSLE</sequence>
<keyword evidence="4" id="KW-1185">Reference proteome</keyword>
<reference evidence="3 4" key="1">
    <citation type="journal article" date="2018" name="New Phytol.">
        <title>Phylogenomics of Endogonaceae and evolution of mycorrhizas within Mucoromycota.</title>
        <authorList>
            <person name="Chang Y."/>
            <person name="Desiro A."/>
            <person name="Na H."/>
            <person name="Sandor L."/>
            <person name="Lipzen A."/>
            <person name="Clum A."/>
            <person name="Barry K."/>
            <person name="Grigoriev I.V."/>
            <person name="Martin F.M."/>
            <person name="Stajich J.E."/>
            <person name="Smith M.E."/>
            <person name="Bonito G."/>
            <person name="Spatafora J.W."/>
        </authorList>
    </citation>
    <scope>NUCLEOTIDE SEQUENCE [LARGE SCALE GENOMIC DNA]</scope>
    <source>
        <strain evidence="3 4">AD002</strain>
    </source>
</reference>
<evidence type="ECO:0000256" key="1">
    <source>
        <dbReference type="SAM" id="Coils"/>
    </source>
</evidence>
<name>A0A433QTP9_9FUNG</name>